<dbReference type="InterPro" id="IPR025355">
    <property type="entry name" value="DUF4259"/>
</dbReference>
<dbReference type="Pfam" id="PF14078">
    <property type="entry name" value="DUF4259"/>
    <property type="match status" value="1"/>
</dbReference>
<dbReference type="AlphaFoldDB" id="A0A919IRT3"/>
<evidence type="ECO:0000313" key="2">
    <source>
        <dbReference type="Proteomes" id="UP000619479"/>
    </source>
</evidence>
<accession>A0A919IRT3</accession>
<proteinExistence type="predicted"/>
<organism evidence="1 2">
    <name type="scientific">Actinoplanes cyaneus</name>
    <dbReference type="NCBI Taxonomy" id="52696"/>
    <lineage>
        <taxon>Bacteria</taxon>
        <taxon>Bacillati</taxon>
        <taxon>Actinomycetota</taxon>
        <taxon>Actinomycetes</taxon>
        <taxon>Micromonosporales</taxon>
        <taxon>Micromonosporaceae</taxon>
        <taxon>Actinoplanes</taxon>
    </lineage>
</organism>
<protein>
    <recommendedName>
        <fullName evidence="3">DUF4259 domain-containing protein</fullName>
    </recommendedName>
</protein>
<reference evidence="1" key="1">
    <citation type="submission" date="2021-01" db="EMBL/GenBank/DDBJ databases">
        <title>Whole genome shotgun sequence of Actinoplanes cyaneus NBRC 14990.</title>
        <authorList>
            <person name="Komaki H."/>
            <person name="Tamura T."/>
        </authorList>
    </citation>
    <scope>NUCLEOTIDE SEQUENCE</scope>
    <source>
        <strain evidence="1">NBRC 14990</strain>
    </source>
</reference>
<dbReference type="Proteomes" id="UP000619479">
    <property type="component" value="Unassembled WGS sequence"/>
</dbReference>
<sequence length="101" mass="11166">MGIWDVGPFDNDDAADFADALDDASAQDRIEMIGAVLEPPMPRFPAYVRDLAINALDGLIAKPTWLAEAWNASPDGSKWRRTIVDLRAILDPPQQETLFVL</sequence>
<evidence type="ECO:0008006" key="3">
    <source>
        <dbReference type="Google" id="ProtNLM"/>
    </source>
</evidence>
<gene>
    <name evidence="1" type="ORF">Acy02nite_47610</name>
</gene>
<dbReference type="RefSeq" id="WP_203743969.1">
    <property type="nucleotide sequence ID" value="NZ_BAAAUC010000001.1"/>
</dbReference>
<name>A0A919IRT3_9ACTN</name>
<evidence type="ECO:0000313" key="1">
    <source>
        <dbReference type="EMBL" id="GID66880.1"/>
    </source>
</evidence>
<keyword evidence="2" id="KW-1185">Reference proteome</keyword>
<dbReference type="EMBL" id="BOMH01000036">
    <property type="protein sequence ID" value="GID66880.1"/>
    <property type="molecule type" value="Genomic_DNA"/>
</dbReference>
<comment type="caution">
    <text evidence="1">The sequence shown here is derived from an EMBL/GenBank/DDBJ whole genome shotgun (WGS) entry which is preliminary data.</text>
</comment>